<sequence length="193" mass="22084">MLTNKKMGLDIGVSTDKDEELYSDDEHDYFNEHSLSRTFCQLMGRSNVVEHETELDQISRITGVDIAPLYDMNNYPHEEYLDFRVAVAESEEERTKILTEAQADKERLTGNVDTVKQMLLHLIGKLETIPNLPALLLPTDFDSLGNEAYFSDFKVDKGQGYIGNNFGQDLRNFSRHLDYAKSKGVTTVWFNYG</sequence>
<dbReference type="KEGG" id="hcu:MUN79_25830"/>
<organism evidence="1 2">
    <name type="scientific">Hymenobacter cellulosilyticus</name>
    <dbReference type="NCBI Taxonomy" id="2932248"/>
    <lineage>
        <taxon>Bacteria</taxon>
        <taxon>Pseudomonadati</taxon>
        <taxon>Bacteroidota</taxon>
        <taxon>Cytophagia</taxon>
        <taxon>Cytophagales</taxon>
        <taxon>Hymenobacteraceae</taxon>
        <taxon>Hymenobacter</taxon>
    </lineage>
</organism>
<reference evidence="1" key="1">
    <citation type="submission" date="2022-04" db="EMBL/GenBank/DDBJ databases">
        <title>Hymenobacter sp. isolated from the air.</title>
        <authorList>
            <person name="Won M."/>
            <person name="Lee C.-M."/>
            <person name="Woen H.-Y."/>
            <person name="Kwon S.-W."/>
        </authorList>
    </citation>
    <scope>NUCLEOTIDE SEQUENCE</scope>
    <source>
        <strain evidence="1">5116S-3</strain>
    </source>
</reference>
<dbReference type="RefSeq" id="WP_244675370.1">
    <property type="nucleotide sequence ID" value="NZ_CP095046.1"/>
</dbReference>
<dbReference type="AlphaFoldDB" id="A0A8T9Q6E7"/>
<proteinExistence type="predicted"/>
<evidence type="ECO:0000313" key="2">
    <source>
        <dbReference type="Proteomes" id="UP000831796"/>
    </source>
</evidence>
<dbReference type="EMBL" id="CP095046">
    <property type="protein sequence ID" value="UOQ71971.1"/>
    <property type="molecule type" value="Genomic_DNA"/>
</dbReference>
<gene>
    <name evidence="1" type="ORF">MUN79_25830</name>
</gene>
<accession>A0A8T9Q6E7</accession>
<dbReference type="Proteomes" id="UP000831796">
    <property type="component" value="Chromosome"/>
</dbReference>
<evidence type="ECO:0000313" key="1">
    <source>
        <dbReference type="EMBL" id="UOQ71971.1"/>
    </source>
</evidence>
<keyword evidence="2" id="KW-1185">Reference proteome</keyword>
<protein>
    <submittedName>
        <fullName evidence="1">Uncharacterized protein</fullName>
    </submittedName>
</protein>
<name>A0A8T9Q6E7_9BACT</name>